<dbReference type="InterPro" id="IPR011701">
    <property type="entry name" value="MFS"/>
</dbReference>
<reference evidence="7 8" key="1">
    <citation type="submission" date="2020-08" db="EMBL/GenBank/DDBJ databases">
        <title>Genome sequence of Leucobacter denitrificans KACC 14055T.</title>
        <authorList>
            <person name="Hyun D.-W."/>
            <person name="Bae J.-W."/>
        </authorList>
    </citation>
    <scope>NUCLEOTIDE SEQUENCE [LARGE SCALE GENOMIC DNA]</scope>
    <source>
        <strain evidence="7 8">KACC 14055</strain>
    </source>
</reference>
<feature type="transmembrane region" description="Helical" evidence="5">
    <location>
        <begin position="49"/>
        <end position="72"/>
    </location>
</feature>
<dbReference type="Pfam" id="PF07690">
    <property type="entry name" value="MFS_1"/>
    <property type="match status" value="1"/>
</dbReference>
<dbReference type="GO" id="GO:0022857">
    <property type="term" value="F:transmembrane transporter activity"/>
    <property type="evidence" value="ECO:0007669"/>
    <property type="project" value="InterPro"/>
</dbReference>
<feature type="transmembrane region" description="Helical" evidence="5">
    <location>
        <begin position="182"/>
        <end position="205"/>
    </location>
</feature>
<dbReference type="PANTHER" id="PTHR23542">
    <property type="match status" value="1"/>
</dbReference>
<comment type="subcellular location">
    <subcellularLocation>
        <location evidence="1">Cell membrane</location>
        <topology evidence="1">Multi-pass membrane protein</topology>
    </subcellularLocation>
</comment>
<feature type="transmembrane region" description="Helical" evidence="5">
    <location>
        <begin position="79"/>
        <end position="100"/>
    </location>
</feature>
<organism evidence="7 8">
    <name type="scientific">Leucobacter denitrificans</name>
    <dbReference type="NCBI Taxonomy" id="683042"/>
    <lineage>
        <taxon>Bacteria</taxon>
        <taxon>Bacillati</taxon>
        <taxon>Actinomycetota</taxon>
        <taxon>Actinomycetes</taxon>
        <taxon>Micrococcales</taxon>
        <taxon>Microbacteriaceae</taxon>
        <taxon>Leucobacter</taxon>
    </lineage>
</organism>
<dbReference type="PANTHER" id="PTHR23542:SF1">
    <property type="entry name" value="MAJOR FACILITATOR SUPERFAMILY (MFS) PROFILE DOMAIN-CONTAINING PROTEIN"/>
    <property type="match status" value="1"/>
</dbReference>
<dbReference type="InterPro" id="IPR036259">
    <property type="entry name" value="MFS_trans_sf"/>
</dbReference>
<dbReference type="EMBL" id="CP060716">
    <property type="protein sequence ID" value="QNN63547.1"/>
    <property type="molecule type" value="Genomic_DNA"/>
</dbReference>
<keyword evidence="8" id="KW-1185">Reference proteome</keyword>
<evidence type="ECO:0000259" key="6">
    <source>
        <dbReference type="PROSITE" id="PS50850"/>
    </source>
</evidence>
<keyword evidence="4 5" id="KW-0472">Membrane</keyword>
<dbReference type="InterPro" id="IPR020846">
    <property type="entry name" value="MFS_dom"/>
</dbReference>
<dbReference type="AlphaFoldDB" id="A0A7G9S6S2"/>
<evidence type="ECO:0000313" key="8">
    <source>
        <dbReference type="Proteomes" id="UP000515934"/>
    </source>
</evidence>
<feature type="transmembrane region" description="Helical" evidence="5">
    <location>
        <begin position="226"/>
        <end position="250"/>
    </location>
</feature>
<sequence>MHDSHPTPTLISRTGVTYFPLALIARLPFAMMVVGVLTLIVSARGSLELGGLASAVVGVGSALVSPFVGAAADRFGQRIALLLTAVSHSISLVALAWIAYSAAPDFWMLAVAFAVGATSPQASPMSRSRLVLIIQHFLPVERRPKALAKVLAYESAADEVVFVFGPVLVGVLATIFGARTPIIAAAVLTILVITAFALHHTSAPAKSAAERAETLAPASHLGRPTLLAVVAGITGVGLVFGTTLTALTAFMQELGDPEAAGLFYGIMGVGSAILAITVSLFSPKFTLRYRWLVFASLVVIGEALLATSDSIAQISLGLAVTGFGIGPLLVTLYGLGAARSPEGRSATVMTMLGSGVILGQSLASAVTGSVAENVSVSASLVLPLIAAAFTLVVGGLNWVLTPAGSGREA</sequence>
<feature type="domain" description="Major facilitator superfamily (MFS) profile" evidence="6">
    <location>
        <begin position="225"/>
        <end position="409"/>
    </location>
</feature>
<evidence type="ECO:0000256" key="3">
    <source>
        <dbReference type="ARBA" id="ARBA00022989"/>
    </source>
</evidence>
<dbReference type="KEGG" id="ldn:H9L06_04330"/>
<protein>
    <submittedName>
        <fullName evidence="7">MFS transporter</fullName>
    </submittedName>
</protein>
<dbReference type="Gene3D" id="1.20.1250.20">
    <property type="entry name" value="MFS general substrate transporter like domains"/>
    <property type="match status" value="1"/>
</dbReference>
<feature type="transmembrane region" description="Helical" evidence="5">
    <location>
        <begin position="380"/>
        <end position="400"/>
    </location>
</feature>
<evidence type="ECO:0000256" key="5">
    <source>
        <dbReference type="SAM" id="Phobius"/>
    </source>
</evidence>
<evidence type="ECO:0000256" key="4">
    <source>
        <dbReference type="ARBA" id="ARBA00023136"/>
    </source>
</evidence>
<feature type="transmembrane region" description="Helical" evidence="5">
    <location>
        <begin position="151"/>
        <end position="176"/>
    </location>
</feature>
<accession>A0A7G9S6S2</accession>
<dbReference type="Proteomes" id="UP000515934">
    <property type="component" value="Chromosome"/>
</dbReference>
<dbReference type="GO" id="GO:0005886">
    <property type="term" value="C:plasma membrane"/>
    <property type="evidence" value="ECO:0007669"/>
    <property type="project" value="UniProtKB-SubCell"/>
</dbReference>
<feature type="transmembrane region" description="Helical" evidence="5">
    <location>
        <begin position="289"/>
        <end position="308"/>
    </location>
</feature>
<feature type="transmembrane region" description="Helical" evidence="5">
    <location>
        <begin position="314"/>
        <end position="336"/>
    </location>
</feature>
<gene>
    <name evidence="7" type="ORF">H9L06_04330</name>
</gene>
<keyword evidence="2 5" id="KW-0812">Transmembrane</keyword>
<evidence type="ECO:0000256" key="1">
    <source>
        <dbReference type="ARBA" id="ARBA00004651"/>
    </source>
</evidence>
<name>A0A7G9S6S2_9MICO</name>
<feature type="transmembrane region" description="Helical" evidence="5">
    <location>
        <begin position="348"/>
        <end position="368"/>
    </location>
</feature>
<evidence type="ECO:0000313" key="7">
    <source>
        <dbReference type="EMBL" id="QNN63547.1"/>
    </source>
</evidence>
<feature type="transmembrane region" description="Helical" evidence="5">
    <location>
        <begin position="262"/>
        <end position="282"/>
    </location>
</feature>
<proteinExistence type="predicted"/>
<dbReference type="PROSITE" id="PS50850">
    <property type="entry name" value="MFS"/>
    <property type="match status" value="1"/>
</dbReference>
<dbReference type="SUPFAM" id="SSF103473">
    <property type="entry name" value="MFS general substrate transporter"/>
    <property type="match status" value="1"/>
</dbReference>
<dbReference type="RefSeq" id="WP_187556011.1">
    <property type="nucleotide sequence ID" value="NZ_CP060716.1"/>
</dbReference>
<keyword evidence="3 5" id="KW-1133">Transmembrane helix</keyword>
<evidence type="ECO:0000256" key="2">
    <source>
        <dbReference type="ARBA" id="ARBA00022692"/>
    </source>
</evidence>
<feature type="transmembrane region" description="Helical" evidence="5">
    <location>
        <begin position="21"/>
        <end position="43"/>
    </location>
</feature>